<sequence length="210" mass="22430">MMRRFTSGRKIGGIAVMLPLVLVLAACDKRSETPPEPATEPDSGEPKSIFRPEFQVEEAPAADTLAALDTRIFFPDGDALTETALAELATIIDAPQVERKTGQITLRGHSDAGGNDAANMRASQARAEAVRDWMVENGVAEDRIVVIAFGEQNPIAPNAMPDGSPNEEGRSVNRRVDVHVATDTPPPVPEKKDATLAEVLASPAAEEPEQ</sequence>
<dbReference type="PANTHER" id="PTHR30329">
    <property type="entry name" value="STATOR ELEMENT OF FLAGELLAR MOTOR COMPLEX"/>
    <property type="match status" value="1"/>
</dbReference>
<dbReference type="InterPro" id="IPR036737">
    <property type="entry name" value="OmpA-like_sf"/>
</dbReference>
<feature type="domain" description="OmpA-like" evidence="7">
    <location>
        <begin position="61"/>
        <end position="184"/>
    </location>
</feature>
<dbReference type="EMBL" id="VCAO01000003">
    <property type="protein sequence ID" value="TMM48114.1"/>
    <property type="molecule type" value="Genomic_DNA"/>
</dbReference>
<dbReference type="PRINTS" id="PR01021">
    <property type="entry name" value="OMPADOMAIN"/>
</dbReference>
<evidence type="ECO:0000256" key="2">
    <source>
        <dbReference type="ARBA" id="ARBA00023136"/>
    </source>
</evidence>
<feature type="chain" id="PRO_5024350539" evidence="6">
    <location>
        <begin position="26"/>
        <end position="210"/>
    </location>
</feature>
<keyword evidence="6" id="KW-0732">Signal</keyword>
<dbReference type="Gene3D" id="3.30.1330.60">
    <property type="entry name" value="OmpA-like domain"/>
    <property type="match status" value="1"/>
</dbReference>
<dbReference type="CDD" id="cd07185">
    <property type="entry name" value="OmpA_C-like"/>
    <property type="match status" value="1"/>
</dbReference>
<accession>A0A5S3P585</accession>
<feature type="region of interest" description="Disordered" evidence="5">
    <location>
        <begin position="154"/>
        <end position="194"/>
    </location>
</feature>
<evidence type="ECO:0000256" key="4">
    <source>
        <dbReference type="PROSITE-ProRule" id="PRU00473"/>
    </source>
</evidence>
<dbReference type="PROSITE" id="PS51257">
    <property type="entry name" value="PROKAR_LIPOPROTEIN"/>
    <property type="match status" value="1"/>
</dbReference>
<dbReference type="AlphaFoldDB" id="A0A5S3P585"/>
<dbReference type="SUPFAM" id="SSF103088">
    <property type="entry name" value="OmpA-like"/>
    <property type="match status" value="1"/>
</dbReference>
<dbReference type="RefSeq" id="WP_138617474.1">
    <property type="nucleotide sequence ID" value="NZ_VCAO01000003.1"/>
</dbReference>
<dbReference type="InterPro" id="IPR006664">
    <property type="entry name" value="OMP_bac"/>
</dbReference>
<dbReference type="PROSITE" id="PS51123">
    <property type="entry name" value="OMPA_2"/>
    <property type="match status" value="1"/>
</dbReference>
<feature type="signal peptide" evidence="6">
    <location>
        <begin position="1"/>
        <end position="25"/>
    </location>
</feature>
<dbReference type="Pfam" id="PF00691">
    <property type="entry name" value="OmpA"/>
    <property type="match status" value="1"/>
</dbReference>
<dbReference type="PANTHER" id="PTHR30329:SF21">
    <property type="entry name" value="LIPOPROTEIN YIAD-RELATED"/>
    <property type="match status" value="1"/>
</dbReference>
<reference evidence="8 9" key="1">
    <citation type="submission" date="2019-05" db="EMBL/GenBank/DDBJ databases">
        <title>Erythrobacter marisflavi sp. nov., isolated from isolated from water of an estuary environment.</title>
        <authorList>
            <person name="Yoon J.-H."/>
        </authorList>
    </citation>
    <scope>NUCLEOTIDE SEQUENCE [LARGE SCALE GENOMIC DNA]</scope>
    <source>
        <strain evidence="8 9">KEM-5</strain>
    </source>
</reference>
<dbReference type="InterPro" id="IPR050330">
    <property type="entry name" value="Bact_OuterMem_StrucFunc"/>
</dbReference>
<evidence type="ECO:0000256" key="1">
    <source>
        <dbReference type="ARBA" id="ARBA00004442"/>
    </source>
</evidence>
<name>A0A5S3P585_9SPHN</name>
<keyword evidence="9" id="KW-1185">Reference proteome</keyword>
<organism evidence="8 9">
    <name type="scientific">Qipengyuania marisflavi</name>
    <dbReference type="NCBI Taxonomy" id="2486356"/>
    <lineage>
        <taxon>Bacteria</taxon>
        <taxon>Pseudomonadati</taxon>
        <taxon>Pseudomonadota</taxon>
        <taxon>Alphaproteobacteria</taxon>
        <taxon>Sphingomonadales</taxon>
        <taxon>Erythrobacteraceae</taxon>
        <taxon>Qipengyuania</taxon>
    </lineage>
</organism>
<comment type="subcellular location">
    <subcellularLocation>
        <location evidence="1">Cell outer membrane</location>
    </subcellularLocation>
</comment>
<evidence type="ECO:0000256" key="3">
    <source>
        <dbReference type="ARBA" id="ARBA00023237"/>
    </source>
</evidence>
<evidence type="ECO:0000259" key="7">
    <source>
        <dbReference type="PROSITE" id="PS51123"/>
    </source>
</evidence>
<dbReference type="GO" id="GO:0009279">
    <property type="term" value="C:cell outer membrane"/>
    <property type="evidence" value="ECO:0007669"/>
    <property type="project" value="UniProtKB-SubCell"/>
</dbReference>
<evidence type="ECO:0000256" key="5">
    <source>
        <dbReference type="SAM" id="MobiDB-lite"/>
    </source>
</evidence>
<comment type="caution">
    <text evidence="8">The sequence shown here is derived from an EMBL/GenBank/DDBJ whole genome shotgun (WGS) entry which is preliminary data.</text>
</comment>
<dbReference type="OrthoDB" id="9814546at2"/>
<gene>
    <name evidence="8" type="ORF">FEV51_07365</name>
</gene>
<keyword evidence="3" id="KW-0998">Cell outer membrane</keyword>
<keyword evidence="2 4" id="KW-0472">Membrane</keyword>
<feature type="compositionally biased region" description="Basic and acidic residues" evidence="5">
    <location>
        <begin position="167"/>
        <end position="180"/>
    </location>
</feature>
<protein>
    <submittedName>
        <fullName evidence="8">OmpA family protein</fullName>
    </submittedName>
</protein>
<evidence type="ECO:0000256" key="6">
    <source>
        <dbReference type="SAM" id="SignalP"/>
    </source>
</evidence>
<dbReference type="Proteomes" id="UP000309668">
    <property type="component" value="Unassembled WGS sequence"/>
</dbReference>
<proteinExistence type="predicted"/>
<evidence type="ECO:0000313" key="8">
    <source>
        <dbReference type="EMBL" id="TMM48114.1"/>
    </source>
</evidence>
<dbReference type="InterPro" id="IPR006665">
    <property type="entry name" value="OmpA-like"/>
</dbReference>
<evidence type="ECO:0000313" key="9">
    <source>
        <dbReference type="Proteomes" id="UP000309668"/>
    </source>
</evidence>